<feature type="signal peptide" evidence="2">
    <location>
        <begin position="1"/>
        <end position="27"/>
    </location>
</feature>
<dbReference type="OrthoDB" id="788168at2"/>
<accession>A0A3B7MNC6</accession>
<proteinExistence type="predicted"/>
<feature type="region of interest" description="Disordered" evidence="1">
    <location>
        <begin position="300"/>
        <end position="335"/>
    </location>
</feature>
<feature type="chain" id="PRO_5017693317" description="Outer membrane lipoprotein-sorting protein" evidence="2">
    <location>
        <begin position="28"/>
        <end position="335"/>
    </location>
</feature>
<reference evidence="3 4" key="1">
    <citation type="submission" date="2018-09" db="EMBL/GenBank/DDBJ databases">
        <title>Genome sequencing of strain 6GH32-13.</title>
        <authorList>
            <person name="Weon H.-Y."/>
            <person name="Heo J."/>
            <person name="Kwon S.-W."/>
        </authorList>
    </citation>
    <scope>NUCLEOTIDE SEQUENCE [LARGE SCALE GENOMIC DNA]</scope>
    <source>
        <strain evidence="3 4">5GH32-13</strain>
    </source>
</reference>
<organism evidence="3 4">
    <name type="scientific">Paraflavitalea soli</name>
    <dbReference type="NCBI Taxonomy" id="2315862"/>
    <lineage>
        <taxon>Bacteria</taxon>
        <taxon>Pseudomonadati</taxon>
        <taxon>Bacteroidota</taxon>
        <taxon>Chitinophagia</taxon>
        <taxon>Chitinophagales</taxon>
        <taxon>Chitinophagaceae</taxon>
        <taxon>Paraflavitalea</taxon>
    </lineage>
</organism>
<evidence type="ECO:0000256" key="2">
    <source>
        <dbReference type="SAM" id="SignalP"/>
    </source>
</evidence>
<gene>
    <name evidence="3" type="ORF">D3H65_10805</name>
</gene>
<evidence type="ECO:0008006" key="5">
    <source>
        <dbReference type="Google" id="ProtNLM"/>
    </source>
</evidence>
<dbReference type="KEGG" id="pseg:D3H65_10805"/>
<feature type="compositionally biased region" description="Basic and acidic residues" evidence="1">
    <location>
        <begin position="310"/>
        <end position="335"/>
    </location>
</feature>
<evidence type="ECO:0000313" key="4">
    <source>
        <dbReference type="Proteomes" id="UP000263900"/>
    </source>
</evidence>
<dbReference type="EMBL" id="CP032157">
    <property type="protein sequence ID" value="AXY74436.1"/>
    <property type="molecule type" value="Genomic_DNA"/>
</dbReference>
<sequence length="335" mass="39276">MNKRIIKYLSAGCLVLSFLLSSPVLQAQISAADKAILKKKEDSLKIFSARMVFDSITANRFRSDSLFVRTFVRALLTRNSFYYPFDSLNISRLYAPDSSFRIFTWQMKKDEYVYMQKGAIQMQTKDGSLKLFPLFDASMYTKNPMDSARSARNWIGAIYYRIIMKEYNGKKYYTLLGFDDYSVNSNKKWMEVLSFNERQEPVFGGPFFSYKDDSVKKAVQSRFSIEYKKDAKTFLNYDPEMDIILVDHLISESDEPEKKWTYIPDGDYEAFKWQNGQWVHVNKQFNQRLKDGEFPKEALMLDDAGNVNERQLEEASKRNMEKAKKKPEPPKKKDN</sequence>
<dbReference type="AlphaFoldDB" id="A0A3B7MNC6"/>
<protein>
    <recommendedName>
        <fullName evidence="5">Outer membrane lipoprotein-sorting protein</fullName>
    </recommendedName>
</protein>
<dbReference type="RefSeq" id="WP_119050323.1">
    <property type="nucleotide sequence ID" value="NZ_CP032157.1"/>
</dbReference>
<keyword evidence="2" id="KW-0732">Signal</keyword>
<keyword evidence="4" id="KW-1185">Reference proteome</keyword>
<evidence type="ECO:0000256" key="1">
    <source>
        <dbReference type="SAM" id="MobiDB-lite"/>
    </source>
</evidence>
<evidence type="ECO:0000313" key="3">
    <source>
        <dbReference type="EMBL" id="AXY74436.1"/>
    </source>
</evidence>
<dbReference type="Proteomes" id="UP000263900">
    <property type="component" value="Chromosome"/>
</dbReference>
<name>A0A3B7MNC6_9BACT</name>